<evidence type="ECO:0000313" key="3">
    <source>
        <dbReference type="EMBL" id="GAA1995094.1"/>
    </source>
</evidence>
<organism evidence="3 4">
    <name type="scientific">Nocardiopsis rhodophaea</name>
    <dbReference type="NCBI Taxonomy" id="280238"/>
    <lineage>
        <taxon>Bacteria</taxon>
        <taxon>Bacillati</taxon>
        <taxon>Actinomycetota</taxon>
        <taxon>Actinomycetes</taxon>
        <taxon>Streptosporangiales</taxon>
        <taxon>Nocardiopsidaceae</taxon>
        <taxon>Nocardiopsis</taxon>
    </lineage>
</organism>
<reference evidence="3 4" key="1">
    <citation type="journal article" date="2019" name="Int. J. Syst. Evol. Microbiol.">
        <title>The Global Catalogue of Microorganisms (GCM) 10K type strain sequencing project: providing services to taxonomists for standard genome sequencing and annotation.</title>
        <authorList>
            <consortium name="The Broad Institute Genomics Platform"/>
            <consortium name="The Broad Institute Genome Sequencing Center for Infectious Disease"/>
            <person name="Wu L."/>
            <person name="Ma J."/>
        </authorList>
    </citation>
    <scope>NUCLEOTIDE SEQUENCE [LARGE SCALE GENOMIC DNA]</scope>
    <source>
        <strain evidence="3 4">JCM 15313</strain>
    </source>
</reference>
<comment type="caution">
    <text evidence="3">The sequence shown here is derived from an EMBL/GenBank/DDBJ whole genome shotgun (WGS) entry which is preliminary data.</text>
</comment>
<gene>
    <name evidence="3" type="ORF">GCM10009799_21660</name>
</gene>
<keyword evidence="3" id="KW-0449">Lipoprotein</keyword>
<name>A0ABN2SZ26_9ACTN</name>
<keyword evidence="4" id="KW-1185">Reference proteome</keyword>
<evidence type="ECO:0000256" key="2">
    <source>
        <dbReference type="SAM" id="SignalP"/>
    </source>
</evidence>
<dbReference type="PROSITE" id="PS51257">
    <property type="entry name" value="PROKAR_LIPOPROTEIN"/>
    <property type="match status" value="1"/>
</dbReference>
<protein>
    <submittedName>
        <fullName evidence="3">Lipoprotein</fullName>
    </submittedName>
</protein>
<feature type="chain" id="PRO_5045979806" evidence="2">
    <location>
        <begin position="19"/>
        <end position="188"/>
    </location>
</feature>
<proteinExistence type="predicted"/>
<evidence type="ECO:0000256" key="1">
    <source>
        <dbReference type="SAM" id="MobiDB-lite"/>
    </source>
</evidence>
<keyword evidence="2" id="KW-0732">Signal</keyword>
<feature type="region of interest" description="Disordered" evidence="1">
    <location>
        <begin position="163"/>
        <end position="188"/>
    </location>
</feature>
<evidence type="ECO:0000313" key="4">
    <source>
        <dbReference type="Proteomes" id="UP001501585"/>
    </source>
</evidence>
<accession>A0ABN2SZ26</accession>
<dbReference type="RefSeq" id="WP_344106896.1">
    <property type="nucleotide sequence ID" value="NZ_BAAAPC010000008.1"/>
</dbReference>
<sequence length="188" mass="19316">MIRSIRPRAGAATVLALAALTGCGIPPTDPSVAGGPAQGIRRPGADTHTARIFFVDSAGPRAVARPVDRPPDAPEAIDLLLDGPSPAERERGLFTEVPPMGRDVSVTATKGTVNIYIPVKASAVPVTAISQIVCTAANADIPGGRPPAEVVVRIFEEKRDPWPLRCGDSGNAYPASIANPTGDADGPS</sequence>
<feature type="signal peptide" evidence="2">
    <location>
        <begin position="1"/>
        <end position="18"/>
    </location>
</feature>
<dbReference type="EMBL" id="BAAAPC010000008">
    <property type="protein sequence ID" value="GAA1995094.1"/>
    <property type="molecule type" value="Genomic_DNA"/>
</dbReference>
<dbReference type="Proteomes" id="UP001501585">
    <property type="component" value="Unassembled WGS sequence"/>
</dbReference>